<name>A0ABY1NJ81_9FLAO</name>
<dbReference type="EMBL" id="FXTZ01000002">
    <property type="protein sequence ID" value="SMP10792.1"/>
    <property type="molecule type" value="Genomic_DNA"/>
</dbReference>
<organism evidence="1 2">
    <name type="scientific">Chryseobacterium profundimaris</name>
    <dbReference type="NCBI Taxonomy" id="1387275"/>
    <lineage>
        <taxon>Bacteria</taxon>
        <taxon>Pseudomonadati</taxon>
        <taxon>Bacteroidota</taxon>
        <taxon>Flavobacteriia</taxon>
        <taxon>Flavobacteriales</taxon>
        <taxon>Weeksellaceae</taxon>
        <taxon>Chryseobacterium group</taxon>
        <taxon>Chryseobacterium</taxon>
    </lineage>
</organism>
<accession>A0ABY1NJ81</accession>
<gene>
    <name evidence="1" type="ORF">SAMN06264346_102238</name>
</gene>
<dbReference type="Proteomes" id="UP001157960">
    <property type="component" value="Unassembled WGS sequence"/>
</dbReference>
<dbReference type="RefSeq" id="WP_283421284.1">
    <property type="nucleotide sequence ID" value="NZ_FXTZ01000002.1"/>
</dbReference>
<proteinExistence type="predicted"/>
<evidence type="ECO:0000313" key="2">
    <source>
        <dbReference type="Proteomes" id="UP001157960"/>
    </source>
</evidence>
<keyword evidence="2" id="KW-1185">Reference proteome</keyword>
<reference evidence="1 2" key="1">
    <citation type="submission" date="2017-05" db="EMBL/GenBank/DDBJ databases">
        <authorList>
            <person name="Varghese N."/>
            <person name="Submissions S."/>
        </authorList>
    </citation>
    <scope>NUCLEOTIDE SEQUENCE [LARGE SCALE GENOMIC DNA]</scope>
    <source>
        <strain evidence="1 2">DSM 28214</strain>
    </source>
</reference>
<evidence type="ECO:0008006" key="3">
    <source>
        <dbReference type="Google" id="ProtNLM"/>
    </source>
</evidence>
<evidence type="ECO:0000313" key="1">
    <source>
        <dbReference type="EMBL" id="SMP10792.1"/>
    </source>
</evidence>
<comment type="caution">
    <text evidence="1">The sequence shown here is derived from an EMBL/GenBank/DDBJ whole genome shotgun (WGS) entry which is preliminary data.</text>
</comment>
<protein>
    <recommendedName>
        <fullName evidence="3">GyrI-like small molecule binding domain-containing protein</fullName>
    </recommendedName>
</protein>
<sequence>MERKYHLSFEQKEISGNFRGGVPNIETITKLITQLKGYNIEYPCTNTIIFRYKDDKFDMSTFKNDIEAYFYITLSLIGNYNNEDIHIIHPNVKIDHNLSKKAQERIALGKMIK</sequence>